<dbReference type="SUPFAM" id="SSF54427">
    <property type="entry name" value="NTF2-like"/>
    <property type="match status" value="1"/>
</dbReference>
<name>A0A1I7H7V1_9BURK</name>
<dbReference type="EMBL" id="FPBO01000005">
    <property type="protein sequence ID" value="SFU56729.1"/>
    <property type="molecule type" value="Genomic_DNA"/>
</dbReference>
<evidence type="ECO:0000313" key="2">
    <source>
        <dbReference type="Proteomes" id="UP000199391"/>
    </source>
</evidence>
<gene>
    <name evidence="1" type="ORF">SAMN05216552_100540</name>
</gene>
<keyword evidence="2" id="KW-1185">Reference proteome</keyword>
<organism evidence="1 2">
    <name type="scientific">Pseudoduganella namucuonensis</name>
    <dbReference type="NCBI Taxonomy" id="1035707"/>
    <lineage>
        <taxon>Bacteria</taxon>
        <taxon>Pseudomonadati</taxon>
        <taxon>Pseudomonadota</taxon>
        <taxon>Betaproteobacteria</taxon>
        <taxon>Burkholderiales</taxon>
        <taxon>Oxalobacteraceae</taxon>
        <taxon>Telluria group</taxon>
        <taxon>Pseudoduganella</taxon>
    </lineage>
</organism>
<proteinExistence type="predicted"/>
<reference evidence="2" key="1">
    <citation type="submission" date="2016-10" db="EMBL/GenBank/DDBJ databases">
        <authorList>
            <person name="Varghese N."/>
            <person name="Submissions S."/>
        </authorList>
    </citation>
    <scope>NUCLEOTIDE SEQUENCE [LARGE SCALE GENOMIC DNA]</scope>
    <source>
        <strain evidence="2">CGMCC 1.11014</strain>
    </source>
</reference>
<accession>A0A1I7H7V1</accession>
<protein>
    <recommendedName>
        <fullName evidence="3">SnoaL-like domain-containing protein</fullName>
    </recommendedName>
</protein>
<evidence type="ECO:0008006" key="3">
    <source>
        <dbReference type="Google" id="ProtNLM"/>
    </source>
</evidence>
<sequence length="189" mass="20651">MPTPTESIVAYIKAKDGNRPHLLDAALTEDATLQMIVRTDAISFPASSAGREAIAETLVRRFNQTYENVYTLCMGRPPADDAEAFTCGWLVAMSEKQGGAVRIGRGRYDWSFTRAEGKVRALAITIEAMEILPSEALEPVMSWVSALPYPWCDQQAAMAAAPDLAPVRDVLHRRIANEIAAPENLGFAL</sequence>
<dbReference type="STRING" id="1035707.SAMN05216552_100540"/>
<dbReference type="OrthoDB" id="8388066at2"/>
<dbReference type="RefSeq" id="WP_093554827.1">
    <property type="nucleotide sequence ID" value="NZ_FPBO01000005.1"/>
</dbReference>
<evidence type="ECO:0000313" key="1">
    <source>
        <dbReference type="EMBL" id="SFU56729.1"/>
    </source>
</evidence>
<dbReference type="InterPro" id="IPR032710">
    <property type="entry name" value="NTF2-like_dom_sf"/>
</dbReference>
<dbReference type="Proteomes" id="UP000199391">
    <property type="component" value="Unassembled WGS sequence"/>
</dbReference>
<dbReference type="AlphaFoldDB" id="A0A1I7H7V1"/>
<dbReference type="Gene3D" id="3.10.450.50">
    <property type="match status" value="1"/>
</dbReference>